<dbReference type="AlphaFoldDB" id="A0A7M7MPW0"/>
<evidence type="ECO:0000313" key="3">
    <source>
        <dbReference type="RefSeq" id="XP_026299001.1"/>
    </source>
</evidence>
<dbReference type="EnsemblMetazoa" id="XM_026443216">
    <property type="protein sequence ID" value="XP_026299001"/>
    <property type="gene ID" value="LOC100577759"/>
</dbReference>
<accession>A0A8B8H4S1</accession>
<proteinExistence type="predicted"/>
<gene>
    <name evidence="3 4" type="primary">LOC100577759</name>
</gene>
<accession>A0A8B8H4S4</accession>
<evidence type="ECO:0000313" key="2">
    <source>
        <dbReference type="Proteomes" id="UP000005203"/>
    </source>
</evidence>
<organism evidence="1">
    <name type="scientific">Apis mellifera</name>
    <name type="common">Honeybee</name>
    <dbReference type="NCBI Taxonomy" id="7460"/>
    <lineage>
        <taxon>Eukaryota</taxon>
        <taxon>Metazoa</taxon>
        <taxon>Ecdysozoa</taxon>
        <taxon>Arthropoda</taxon>
        <taxon>Hexapoda</taxon>
        <taxon>Insecta</taxon>
        <taxon>Pterygota</taxon>
        <taxon>Neoptera</taxon>
        <taxon>Endopterygota</taxon>
        <taxon>Hymenoptera</taxon>
        <taxon>Apocrita</taxon>
        <taxon>Aculeata</taxon>
        <taxon>Apoidea</taxon>
        <taxon>Anthophila</taxon>
        <taxon>Apidae</taxon>
        <taxon>Apis</taxon>
    </lineage>
</organism>
<dbReference type="GeneID" id="100577759"/>
<dbReference type="KEGG" id="ame:100577759"/>
<reference evidence="1" key="1">
    <citation type="submission" date="2021-01" db="UniProtKB">
        <authorList>
            <consortium name="EnsemblMetazoa"/>
        </authorList>
    </citation>
    <scope>IDENTIFICATION</scope>
    <source>
        <strain evidence="1">DH4</strain>
    </source>
</reference>
<dbReference type="EnsemblMetazoa" id="XM_026443217">
    <property type="protein sequence ID" value="XP_026299002"/>
    <property type="gene ID" value="LOC100577759"/>
</dbReference>
<reference evidence="3 4" key="2">
    <citation type="submission" date="2025-04" db="UniProtKB">
        <authorList>
            <consortium name="RefSeq"/>
        </authorList>
    </citation>
    <scope>IDENTIFICATION</scope>
    <source>
        <strain evidence="3 4">DH4</strain>
        <tissue evidence="3 4">Whole body</tissue>
    </source>
</reference>
<keyword evidence="2" id="KW-1185">Reference proteome</keyword>
<accession>A0A7M7MPI5</accession>
<accession>A0A7M7MPW0</accession>
<dbReference type="Proteomes" id="UP000005203">
    <property type="component" value="Linkage group LG10"/>
</dbReference>
<dbReference type="OrthoDB" id="10605843at2759"/>
<evidence type="ECO:0000313" key="4">
    <source>
        <dbReference type="RefSeq" id="XP_026299002.1"/>
    </source>
</evidence>
<evidence type="ECO:0000313" key="1">
    <source>
        <dbReference type="EnsemblMetazoa" id="XP_026299002"/>
    </source>
</evidence>
<name>A0A7M7MPW0_APIME</name>
<dbReference type="RefSeq" id="XP_026299002.1">
    <property type="nucleotide sequence ID" value="XM_026443217.1"/>
</dbReference>
<dbReference type="RefSeq" id="XP_026299001.1">
    <property type="nucleotide sequence ID" value="XM_026443216.1"/>
</dbReference>
<sequence length="180" mass="20706">MEEREAVRLSTAKLLSTNATRITRSANKQGKVNQTSLVNGRQFPADCSTSTSRGFHADRFQIPSRASFALDSRPIIPKDLDERDPFVPRPRQPVTRRMRRQNGFGGIKNKRGRGMELGRRNNEKLRFIIDDDEICEIYSENLMSFLGKIFQSTIVSYSPNTKSNFWIKIFLSSRNFDIDL</sequence>
<protein>
    <submittedName>
        <fullName evidence="3 4">Uncharacterized protein LOC100577759 isoform X1</fullName>
    </submittedName>
</protein>